<dbReference type="Proteomes" id="UP001152797">
    <property type="component" value="Unassembled WGS sequence"/>
</dbReference>
<dbReference type="EMBL" id="CAMXCT020001686">
    <property type="protein sequence ID" value="CAL1145612.1"/>
    <property type="molecule type" value="Genomic_DNA"/>
</dbReference>
<dbReference type="OrthoDB" id="413040at2759"/>
<reference evidence="1" key="1">
    <citation type="submission" date="2022-10" db="EMBL/GenBank/DDBJ databases">
        <authorList>
            <person name="Chen Y."/>
            <person name="Dougan E. K."/>
            <person name="Chan C."/>
            <person name="Rhodes N."/>
            <person name="Thang M."/>
        </authorList>
    </citation>
    <scope>NUCLEOTIDE SEQUENCE</scope>
</reference>
<keyword evidence="3" id="KW-1185">Reference proteome</keyword>
<comment type="caution">
    <text evidence="1">The sequence shown here is derived from an EMBL/GenBank/DDBJ whole genome shotgun (WGS) entry which is preliminary data.</text>
</comment>
<evidence type="ECO:0000313" key="1">
    <source>
        <dbReference type="EMBL" id="CAI3992237.1"/>
    </source>
</evidence>
<reference evidence="2" key="2">
    <citation type="submission" date="2024-04" db="EMBL/GenBank/DDBJ databases">
        <authorList>
            <person name="Chen Y."/>
            <person name="Shah S."/>
            <person name="Dougan E. K."/>
            <person name="Thang M."/>
            <person name="Chan C."/>
        </authorList>
    </citation>
    <scope>NUCLEOTIDE SEQUENCE [LARGE SCALE GENOMIC DNA]</scope>
</reference>
<gene>
    <name evidence="1" type="ORF">C1SCF055_LOCUS19080</name>
</gene>
<dbReference type="AlphaFoldDB" id="A0A9P1CH90"/>
<proteinExistence type="predicted"/>
<dbReference type="EMBL" id="CAMXCT010001686">
    <property type="protein sequence ID" value="CAI3992237.1"/>
    <property type="molecule type" value="Genomic_DNA"/>
</dbReference>
<evidence type="ECO:0000313" key="2">
    <source>
        <dbReference type="EMBL" id="CAL1145612.1"/>
    </source>
</evidence>
<dbReference type="EMBL" id="CAMXCT030001686">
    <property type="protein sequence ID" value="CAL4779549.1"/>
    <property type="molecule type" value="Genomic_DNA"/>
</dbReference>
<evidence type="ECO:0000313" key="3">
    <source>
        <dbReference type="Proteomes" id="UP001152797"/>
    </source>
</evidence>
<name>A0A9P1CH90_9DINO</name>
<organism evidence="1">
    <name type="scientific">Cladocopium goreaui</name>
    <dbReference type="NCBI Taxonomy" id="2562237"/>
    <lineage>
        <taxon>Eukaryota</taxon>
        <taxon>Sar</taxon>
        <taxon>Alveolata</taxon>
        <taxon>Dinophyceae</taxon>
        <taxon>Suessiales</taxon>
        <taxon>Symbiodiniaceae</taxon>
        <taxon>Cladocopium</taxon>
    </lineage>
</organism>
<accession>A0A9P1CH90</accession>
<sequence>MPPSSSTKKEAMEDRPTKLAKLSHLRKSVPYMSKSSLEQVLKFVKEEGVPELHSRKNMQEANQALTKQKTSSGPLLIDFDLVTLDGQTMPVQCTNLCTFLQLVYKQGGPWYQLLSKTMAQCQQKLHLVVYADEVTPGNVLAPITARKVWAIYASIKEFHTHLQNADAWVTLCIVRPSTIANVDGHLSQLLKAILCHWFNTCFLHLQGLQLEEPQDISAAKAYTRVFLHLGFFIMDGAAHKFALSMKGDSGSRFCSLCKNVFLAKGSQDEDGQVATISSYTKHTGLQINQDVEIWDSWARMATRSTTVSAAQFKKWEQACGITFSPHAILADRSLQEVVRPTKIIFHDWMHALLCQGVMSLCIYNLLEALDCWATLEGWLSCWHVPHAFHNFKPAALFQQKRVDKHKKSSKFSCTASELLTLLPLLDHFLDAIKAEDTAHKAAAHCFQDLVHLVELFQATWHHLATPDALAKQVEKCLATWKDLGWPMIRKHHWLLHEEQSGGAASCCQNTTAMERSIMEELLAKELSISKPFDMSIGLLEPTRAPKKLWPYGLAIWPHAASHAQDMWTSFSARIQHNATCSRGDAVLLQCTARPPFEAGIVVCFLSFQGEDVCIIHMFSLLSTGPKHCVWHDTEQQMAYPLNQVLAPVYWTQSTKGITTLTPFSAR</sequence>
<protein>
    <submittedName>
        <fullName evidence="1">Uncharacterized protein</fullName>
    </submittedName>
</protein>